<dbReference type="EMBL" id="GL883024">
    <property type="protein sequence ID" value="EGG16189.1"/>
    <property type="molecule type" value="Genomic_DNA"/>
</dbReference>
<dbReference type="GeneID" id="14868236"/>
<dbReference type="OMA" id="KNEECWA"/>
<evidence type="ECO:0000256" key="1">
    <source>
        <dbReference type="ARBA" id="ARBA00023002"/>
    </source>
</evidence>
<dbReference type="Gene3D" id="3.40.50.720">
    <property type="entry name" value="NAD(P)-binding Rossmann-like Domain"/>
    <property type="match status" value="1"/>
</dbReference>
<dbReference type="Proteomes" id="UP000007797">
    <property type="component" value="Unassembled WGS sequence"/>
</dbReference>
<dbReference type="PANTHER" id="PTHR10366">
    <property type="entry name" value="NAD DEPENDENT EPIMERASE/DEHYDRATASE"/>
    <property type="match status" value="1"/>
</dbReference>
<dbReference type="RefSeq" id="XP_004354573.1">
    <property type="nucleotide sequence ID" value="XM_004354521.1"/>
</dbReference>
<organism evidence="3 4">
    <name type="scientific">Cavenderia fasciculata</name>
    <name type="common">Slime mold</name>
    <name type="synonym">Dictyostelium fasciculatum</name>
    <dbReference type="NCBI Taxonomy" id="261658"/>
    <lineage>
        <taxon>Eukaryota</taxon>
        <taxon>Amoebozoa</taxon>
        <taxon>Evosea</taxon>
        <taxon>Eumycetozoa</taxon>
        <taxon>Dictyostelia</taxon>
        <taxon>Acytosteliales</taxon>
        <taxon>Cavenderiaceae</taxon>
        <taxon>Cavenderia</taxon>
    </lineage>
</organism>
<dbReference type="KEGG" id="dfa:DFA_09217"/>
<dbReference type="InterPro" id="IPR001509">
    <property type="entry name" value="Epimerase_deHydtase"/>
</dbReference>
<dbReference type="PANTHER" id="PTHR10366:SF451">
    <property type="entry name" value="3-BETA HYDROXYSTEROID DEHYDROGENASE_ISOMERASE DOMAIN-CONTAINING PROTEIN-RELATED"/>
    <property type="match status" value="1"/>
</dbReference>
<gene>
    <name evidence="3" type="ORF">DFA_09217</name>
</gene>
<dbReference type="InterPro" id="IPR050425">
    <property type="entry name" value="NAD(P)_dehydrat-like"/>
</dbReference>
<feature type="domain" description="NAD-dependent epimerase/dehydratase" evidence="2">
    <location>
        <begin position="12"/>
        <end position="256"/>
    </location>
</feature>
<proteinExistence type="predicted"/>
<dbReference type="InterPro" id="IPR036291">
    <property type="entry name" value="NAD(P)-bd_dom_sf"/>
</dbReference>
<accession>F4Q707</accession>
<keyword evidence="4" id="KW-1185">Reference proteome</keyword>
<evidence type="ECO:0000259" key="2">
    <source>
        <dbReference type="Pfam" id="PF01370"/>
    </source>
</evidence>
<dbReference type="SUPFAM" id="SSF51735">
    <property type="entry name" value="NAD(P)-binding Rossmann-fold domains"/>
    <property type="match status" value="1"/>
</dbReference>
<evidence type="ECO:0000313" key="3">
    <source>
        <dbReference type="EMBL" id="EGG16189.1"/>
    </source>
</evidence>
<dbReference type="GO" id="GO:0016616">
    <property type="term" value="F:oxidoreductase activity, acting on the CH-OH group of donors, NAD or NADP as acceptor"/>
    <property type="evidence" value="ECO:0007669"/>
    <property type="project" value="TreeGrafter"/>
</dbReference>
<keyword evidence="1" id="KW-0560">Oxidoreductase</keyword>
<dbReference type="Pfam" id="PF01370">
    <property type="entry name" value="Epimerase"/>
    <property type="match status" value="1"/>
</dbReference>
<sequence length="338" mass="37047">MSNNNNNNQTIVFVTGAAGYLGSNIVHDLLVKGYSVRACVRDHTNEAKIAHLKAFKDADRLLSFVSADLESADYLSLIKDVTYIIHTATPFIHVSPDPENDIVKPAIAGTLSVLKAAALTPSVKKVVVTSSCGAIVNSIDPHLKSDTYTYDESHWNTTSSLTSGPYFYSKVRAEQAAWEFYKQNQLSSETNKLIVINPSLIIGPSMTPNISASLMLLVGLIKDAKVPFPTQVGLVDVRDVSEAHVLALETDKVDGQRVLVANKVVPWPKLASLLQAEFPQYKFNSSTVDQPTTVAPWVFDHSRAESLGIKFIDIHTTLKDSVNSLVQYKVFNPILINH</sequence>
<protein>
    <submittedName>
        <fullName evidence="3">NAD-dependent epimerase/dehydratase family protein</fullName>
    </submittedName>
</protein>
<dbReference type="OrthoDB" id="18155at2759"/>
<dbReference type="STRING" id="1054147.F4Q707"/>
<dbReference type="AlphaFoldDB" id="F4Q707"/>
<reference evidence="4" key="1">
    <citation type="journal article" date="2011" name="Genome Res.">
        <title>Phylogeny-wide analysis of social amoeba genomes highlights ancient origins for complex intercellular communication.</title>
        <authorList>
            <person name="Heidel A.J."/>
            <person name="Lawal H.M."/>
            <person name="Felder M."/>
            <person name="Schilde C."/>
            <person name="Helps N.R."/>
            <person name="Tunggal B."/>
            <person name="Rivero F."/>
            <person name="John U."/>
            <person name="Schleicher M."/>
            <person name="Eichinger L."/>
            <person name="Platzer M."/>
            <person name="Noegel A.A."/>
            <person name="Schaap P."/>
            <person name="Gloeckner G."/>
        </authorList>
    </citation>
    <scope>NUCLEOTIDE SEQUENCE [LARGE SCALE GENOMIC DNA]</scope>
    <source>
        <strain evidence="4">SH3</strain>
    </source>
</reference>
<name>F4Q707_CACFS</name>
<dbReference type="FunFam" id="3.40.50.720:FF:000085">
    <property type="entry name" value="Dihydroflavonol reductase"/>
    <property type="match status" value="1"/>
</dbReference>
<evidence type="ECO:0000313" key="4">
    <source>
        <dbReference type="Proteomes" id="UP000007797"/>
    </source>
</evidence>